<proteinExistence type="predicted"/>
<dbReference type="InterPro" id="IPR016024">
    <property type="entry name" value="ARM-type_fold"/>
</dbReference>
<comment type="caution">
    <text evidence="1">The sequence shown here is derived from an EMBL/GenBank/DDBJ whole genome shotgun (WGS) entry which is preliminary data.</text>
</comment>
<dbReference type="EMBL" id="AAOE01000035">
    <property type="protein sequence ID" value="EAR07678.1"/>
    <property type="molecule type" value="Genomic_DNA"/>
</dbReference>
<dbReference type="HOGENOM" id="CLU_1592252_0_0_6"/>
<evidence type="ECO:0008006" key="3">
    <source>
        <dbReference type="Google" id="ProtNLM"/>
    </source>
</evidence>
<dbReference type="OrthoDB" id="7860049at2"/>
<protein>
    <recommendedName>
        <fullName evidence="3">DNA alkylation repair enzyme</fullName>
    </recommendedName>
</protein>
<dbReference type="AlphaFoldDB" id="A4BJN8"/>
<accession>A4BJN8</accession>
<sequence length="168" mass="19555">MTTTLQPLIEGWDGKDRAAVESIYQAHRSDVDFIATLLTLCSSPNTERGASWLLKAHVEEGPVPDKAQHKRFYQALLSAHHWETRLHLLQVMHRVPLPKLQQLTVYHWLTHQLQDPNKFVRAWTYHGLEHIARWYPEHRDEVDAFITLAMKDEAPSVKARLRRLAKGQ</sequence>
<dbReference type="Proteomes" id="UP000005953">
    <property type="component" value="Unassembled WGS sequence"/>
</dbReference>
<dbReference type="SUPFAM" id="SSF48371">
    <property type="entry name" value="ARM repeat"/>
    <property type="match status" value="1"/>
</dbReference>
<dbReference type="RefSeq" id="WP_008048612.1">
    <property type="nucleotide sequence ID" value="NZ_CH724155.1"/>
</dbReference>
<organism evidence="1 2">
    <name type="scientific">Reinekea blandensis MED297</name>
    <dbReference type="NCBI Taxonomy" id="314283"/>
    <lineage>
        <taxon>Bacteria</taxon>
        <taxon>Pseudomonadati</taxon>
        <taxon>Pseudomonadota</taxon>
        <taxon>Gammaproteobacteria</taxon>
        <taxon>Oceanospirillales</taxon>
        <taxon>Saccharospirillaceae</taxon>
        <taxon>Reinekea</taxon>
    </lineage>
</organism>
<reference evidence="1 2" key="1">
    <citation type="submission" date="2006-02" db="EMBL/GenBank/DDBJ databases">
        <authorList>
            <person name="Pinhassi J."/>
            <person name="Pedros-Alio C."/>
            <person name="Ferriera S."/>
            <person name="Johnson J."/>
            <person name="Kravitz S."/>
            <person name="Halpern A."/>
            <person name="Remington K."/>
            <person name="Beeson K."/>
            <person name="Tran B."/>
            <person name="Rogers Y.-H."/>
            <person name="Friedman R."/>
            <person name="Venter J.C."/>
        </authorList>
    </citation>
    <scope>NUCLEOTIDE SEQUENCE [LARGE SCALE GENOMIC DNA]</scope>
    <source>
        <strain evidence="1 2">MED297</strain>
    </source>
</reference>
<evidence type="ECO:0000313" key="1">
    <source>
        <dbReference type="EMBL" id="EAR07678.1"/>
    </source>
</evidence>
<evidence type="ECO:0000313" key="2">
    <source>
        <dbReference type="Proteomes" id="UP000005953"/>
    </source>
</evidence>
<dbReference type="STRING" id="314283.MED297_06549"/>
<gene>
    <name evidence="1" type="ORF">MED297_06549</name>
</gene>
<name>A4BJN8_9GAMM</name>
<keyword evidence="2" id="KW-1185">Reference proteome</keyword>